<protein>
    <submittedName>
        <fullName evidence="1">Uncharacterized protein</fullName>
    </submittedName>
</protein>
<name>A0ACC3BCK3_9EURO</name>
<reference evidence="1 2" key="1">
    <citation type="journal article" date="2023" name="ACS Omega">
        <title>Identification of the Neoaspergillic Acid Biosynthesis Gene Cluster by Establishing an In Vitro CRISPR-Ribonucleoprotein Genetic System in Aspergillus melleus.</title>
        <authorList>
            <person name="Yuan B."/>
            <person name="Grau M.F."/>
            <person name="Murata R.M."/>
            <person name="Torok T."/>
            <person name="Venkateswaran K."/>
            <person name="Stajich J.E."/>
            <person name="Wang C.C.C."/>
        </authorList>
    </citation>
    <scope>NUCLEOTIDE SEQUENCE [LARGE SCALE GENOMIC DNA]</scope>
    <source>
        <strain evidence="1 2">IMV 1140</strain>
    </source>
</reference>
<dbReference type="EMBL" id="JAOPJF010000010">
    <property type="protein sequence ID" value="KAK1147964.1"/>
    <property type="molecule type" value="Genomic_DNA"/>
</dbReference>
<organism evidence="1 2">
    <name type="scientific">Aspergillus melleus</name>
    <dbReference type="NCBI Taxonomy" id="138277"/>
    <lineage>
        <taxon>Eukaryota</taxon>
        <taxon>Fungi</taxon>
        <taxon>Dikarya</taxon>
        <taxon>Ascomycota</taxon>
        <taxon>Pezizomycotina</taxon>
        <taxon>Eurotiomycetes</taxon>
        <taxon>Eurotiomycetidae</taxon>
        <taxon>Eurotiales</taxon>
        <taxon>Aspergillaceae</taxon>
        <taxon>Aspergillus</taxon>
        <taxon>Aspergillus subgen. Circumdati</taxon>
    </lineage>
</organism>
<comment type="caution">
    <text evidence="1">The sequence shown here is derived from an EMBL/GenBank/DDBJ whole genome shotgun (WGS) entry which is preliminary data.</text>
</comment>
<sequence length="374" mass="41551">MHVISRIKDNLNKQDHGKILITPDEVDDAEAYLERQKIRYSYNSATGYLLFYMPSFIHESVFHWVNRWFIDMVVAGHLQSDSLWICGNIKLKGFGGDFFGSAKVPDIFIVPGDQTSCPLVAFEVGYSETFDDLKGDAQLLLEGSEGNIKTVVLIKLEPMRSTGQTCVEAGFVEIYVYDKESGKSRKCGNRMTLLPIPKTHARQRIQLEWTDLLGERLDLHISGTPRPHPLMLDELRKVVELSTKKHLDGERGLRPSTKFKKNHIAFSNASACNPSLFATFSHAPFTSSLAAHFSKSTIICTSPPLTRFAIPILPAQSAIGGLSINGKTFSCCPDLNCSRGTSRPNRRANNGHSVCQDCTSPLTTLKASFEHPCS</sequence>
<evidence type="ECO:0000313" key="2">
    <source>
        <dbReference type="Proteomes" id="UP001177260"/>
    </source>
</evidence>
<keyword evidence="2" id="KW-1185">Reference proteome</keyword>
<accession>A0ACC3BCK3</accession>
<proteinExistence type="predicted"/>
<evidence type="ECO:0000313" key="1">
    <source>
        <dbReference type="EMBL" id="KAK1147964.1"/>
    </source>
</evidence>
<gene>
    <name evidence="1" type="ORF">N8T08_000480</name>
</gene>
<dbReference type="Proteomes" id="UP001177260">
    <property type="component" value="Unassembled WGS sequence"/>
</dbReference>